<reference evidence="2" key="3">
    <citation type="submission" date="2021-05" db="UniProtKB">
        <authorList>
            <consortium name="EnsemblPlants"/>
        </authorList>
    </citation>
    <scope>IDENTIFICATION</scope>
    <source>
        <strain evidence="2">cv. B73</strain>
    </source>
</reference>
<dbReference type="Gramene" id="Zm00001eb220450_T001">
    <property type="protein sequence ID" value="Zm00001eb220450_P001"/>
    <property type="gene ID" value="Zm00001eb220450"/>
</dbReference>
<organism evidence="2 3">
    <name type="scientific">Zea mays</name>
    <name type="common">Maize</name>
    <dbReference type="NCBI Taxonomy" id="4577"/>
    <lineage>
        <taxon>Eukaryota</taxon>
        <taxon>Viridiplantae</taxon>
        <taxon>Streptophyta</taxon>
        <taxon>Embryophyta</taxon>
        <taxon>Tracheophyta</taxon>
        <taxon>Spermatophyta</taxon>
        <taxon>Magnoliopsida</taxon>
        <taxon>Liliopsida</taxon>
        <taxon>Poales</taxon>
        <taxon>Poaceae</taxon>
        <taxon>PACMAD clade</taxon>
        <taxon>Panicoideae</taxon>
        <taxon>Andropogonodae</taxon>
        <taxon>Andropogoneae</taxon>
        <taxon>Tripsacinae</taxon>
        <taxon>Zea</taxon>
    </lineage>
</organism>
<name>A0A804PAD4_MAIZE</name>
<dbReference type="Proteomes" id="UP000007305">
    <property type="component" value="Chromosome 5"/>
</dbReference>
<evidence type="ECO:0000313" key="2">
    <source>
        <dbReference type="EnsemblPlants" id="Zm00001eb220450_P001"/>
    </source>
</evidence>
<feature type="domain" description="DEK-C" evidence="1">
    <location>
        <begin position="2"/>
        <end position="57"/>
    </location>
</feature>
<sequence length="102" mass="10821">MVSDQEIASCVESVLRGSADGPGEVSLAVMLQQAEATLGVDLSHKAGFIRDQLDLFFGPRLQPLTTPQPMPPPPQAVVAPIDVVPQPQHQHQVLPQAPPSAQ</sequence>
<dbReference type="EnsemblPlants" id="Zm00001eb220450_T001">
    <property type="protein sequence ID" value="Zm00001eb220450_P001"/>
    <property type="gene ID" value="Zm00001eb220450"/>
</dbReference>
<dbReference type="InParanoid" id="A0A804PAD4"/>
<dbReference type="Pfam" id="PF08766">
    <property type="entry name" value="DEK_C"/>
    <property type="match status" value="1"/>
</dbReference>
<keyword evidence="3" id="KW-1185">Reference proteome</keyword>
<reference evidence="3" key="1">
    <citation type="journal article" date="2009" name="Science">
        <title>The B73 maize genome: complexity, diversity, and dynamics.</title>
        <authorList>
            <person name="Schnable P.S."/>
            <person name="Ware D."/>
            <person name="Fulton R.S."/>
            <person name="Stein J.C."/>
            <person name="Wei F."/>
            <person name="Pasternak S."/>
            <person name="Liang C."/>
            <person name="Zhang J."/>
            <person name="Fulton L."/>
            <person name="Graves T.A."/>
            <person name="Minx P."/>
            <person name="Reily A.D."/>
            <person name="Courtney L."/>
            <person name="Kruchowski S.S."/>
            <person name="Tomlinson C."/>
            <person name="Strong C."/>
            <person name="Delehaunty K."/>
            <person name="Fronick C."/>
            <person name="Courtney B."/>
            <person name="Rock S.M."/>
            <person name="Belter E."/>
            <person name="Du F."/>
            <person name="Kim K."/>
            <person name="Abbott R.M."/>
            <person name="Cotton M."/>
            <person name="Levy A."/>
            <person name="Marchetto P."/>
            <person name="Ochoa K."/>
            <person name="Jackson S.M."/>
            <person name="Gillam B."/>
            <person name="Chen W."/>
            <person name="Yan L."/>
            <person name="Higginbotham J."/>
            <person name="Cardenas M."/>
            <person name="Waligorski J."/>
            <person name="Applebaum E."/>
            <person name="Phelps L."/>
            <person name="Falcone J."/>
            <person name="Kanchi K."/>
            <person name="Thane T."/>
            <person name="Scimone A."/>
            <person name="Thane N."/>
            <person name="Henke J."/>
            <person name="Wang T."/>
            <person name="Ruppert J."/>
            <person name="Shah N."/>
            <person name="Rotter K."/>
            <person name="Hodges J."/>
            <person name="Ingenthron E."/>
            <person name="Cordes M."/>
            <person name="Kohlberg S."/>
            <person name="Sgro J."/>
            <person name="Delgado B."/>
            <person name="Mead K."/>
            <person name="Chinwalla A."/>
            <person name="Leonard S."/>
            <person name="Crouse K."/>
            <person name="Collura K."/>
            <person name="Kudrna D."/>
            <person name="Currie J."/>
            <person name="He R."/>
            <person name="Angelova A."/>
            <person name="Rajasekar S."/>
            <person name="Mueller T."/>
            <person name="Lomeli R."/>
            <person name="Scara G."/>
            <person name="Ko A."/>
            <person name="Delaney K."/>
            <person name="Wissotski M."/>
            <person name="Lopez G."/>
            <person name="Campos D."/>
            <person name="Braidotti M."/>
            <person name="Ashley E."/>
            <person name="Golser W."/>
            <person name="Kim H."/>
            <person name="Lee S."/>
            <person name="Lin J."/>
            <person name="Dujmic Z."/>
            <person name="Kim W."/>
            <person name="Talag J."/>
            <person name="Zuccolo A."/>
            <person name="Fan C."/>
            <person name="Sebastian A."/>
            <person name="Kramer M."/>
            <person name="Spiegel L."/>
            <person name="Nascimento L."/>
            <person name="Zutavern T."/>
            <person name="Miller B."/>
            <person name="Ambroise C."/>
            <person name="Muller S."/>
            <person name="Spooner W."/>
            <person name="Narechania A."/>
            <person name="Ren L."/>
            <person name="Wei S."/>
            <person name="Kumari S."/>
            <person name="Faga B."/>
            <person name="Levy M.J."/>
            <person name="McMahan L."/>
            <person name="Van Buren P."/>
            <person name="Vaughn M.W."/>
            <person name="Ying K."/>
            <person name="Yeh C.-T."/>
            <person name="Emrich S.J."/>
            <person name="Jia Y."/>
            <person name="Kalyanaraman A."/>
            <person name="Hsia A.-P."/>
            <person name="Barbazuk W.B."/>
            <person name="Baucom R.S."/>
            <person name="Brutnell T.P."/>
            <person name="Carpita N.C."/>
            <person name="Chaparro C."/>
            <person name="Chia J.-M."/>
            <person name="Deragon J.-M."/>
            <person name="Estill J.C."/>
            <person name="Fu Y."/>
            <person name="Jeddeloh J.A."/>
            <person name="Han Y."/>
            <person name="Lee H."/>
            <person name="Li P."/>
            <person name="Lisch D.R."/>
            <person name="Liu S."/>
            <person name="Liu Z."/>
            <person name="Nagel D.H."/>
            <person name="McCann M.C."/>
            <person name="SanMiguel P."/>
            <person name="Myers A.M."/>
            <person name="Nettleton D."/>
            <person name="Nguyen J."/>
            <person name="Penning B.W."/>
            <person name="Ponnala L."/>
            <person name="Schneider K.L."/>
            <person name="Schwartz D.C."/>
            <person name="Sharma A."/>
            <person name="Soderlund C."/>
            <person name="Springer N.M."/>
            <person name="Sun Q."/>
            <person name="Wang H."/>
            <person name="Waterman M."/>
            <person name="Westerman R."/>
            <person name="Wolfgruber T.K."/>
            <person name="Yang L."/>
            <person name="Yu Y."/>
            <person name="Zhang L."/>
            <person name="Zhou S."/>
            <person name="Zhu Q."/>
            <person name="Bennetzen J.L."/>
            <person name="Dawe R.K."/>
            <person name="Jiang J."/>
            <person name="Jiang N."/>
            <person name="Presting G.G."/>
            <person name="Wessler S.R."/>
            <person name="Aluru S."/>
            <person name="Martienssen R.A."/>
            <person name="Clifton S.W."/>
            <person name="McCombie W.R."/>
            <person name="Wing R.A."/>
            <person name="Wilson R.K."/>
        </authorList>
    </citation>
    <scope>NUCLEOTIDE SEQUENCE [LARGE SCALE GENOMIC DNA]</scope>
    <source>
        <strain evidence="3">cv. B73</strain>
    </source>
</reference>
<proteinExistence type="predicted"/>
<accession>A0A804PAD4</accession>
<evidence type="ECO:0000259" key="1">
    <source>
        <dbReference type="Pfam" id="PF08766"/>
    </source>
</evidence>
<evidence type="ECO:0000313" key="3">
    <source>
        <dbReference type="Proteomes" id="UP000007305"/>
    </source>
</evidence>
<dbReference type="AlphaFoldDB" id="A0A804PAD4"/>
<reference evidence="2" key="2">
    <citation type="submission" date="2019-07" db="EMBL/GenBank/DDBJ databases">
        <authorList>
            <person name="Seetharam A."/>
            <person name="Woodhouse M."/>
            <person name="Cannon E."/>
        </authorList>
    </citation>
    <scope>NUCLEOTIDE SEQUENCE [LARGE SCALE GENOMIC DNA]</scope>
    <source>
        <strain evidence="2">cv. B73</strain>
    </source>
</reference>
<protein>
    <recommendedName>
        <fullName evidence="1">DEK-C domain-containing protein</fullName>
    </recommendedName>
</protein>
<dbReference type="InterPro" id="IPR014876">
    <property type="entry name" value="DEK_C"/>
</dbReference>